<proteinExistence type="predicted"/>
<dbReference type="EMBL" id="JAACJO010000003">
    <property type="protein sequence ID" value="KAF5360785.1"/>
    <property type="molecule type" value="Genomic_DNA"/>
</dbReference>
<keyword evidence="2" id="KW-1185">Reference proteome</keyword>
<protein>
    <recommendedName>
        <fullName evidence="3">F-box domain-containing protein</fullName>
    </recommendedName>
</protein>
<evidence type="ECO:0000313" key="2">
    <source>
        <dbReference type="Proteomes" id="UP000559027"/>
    </source>
</evidence>
<organism evidence="1 2">
    <name type="scientific">Leucocoprinus leucothites</name>
    <dbReference type="NCBI Taxonomy" id="201217"/>
    <lineage>
        <taxon>Eukaryota</taxon>
        <taxon>Fungi</taxon>
        <taxon>Dikarya</taxon>
        <taxon>Basidiomycota</taxon>
        <taxon>Agaricomycotina</taxon>
        <taxon>Agaricomycetes</taxon>
        <taxon>Agaricomycetidae</taxon>
        <taxon>Agaricales</taxon>
        <taxon>Agaricineae</taxon>
        <taxon>Agaricaceae</taxon>
        <taxon>Leucocoprinus</taxon>
    </lineage>
</organism>
<evidence type="ECO:0000313" key="1">
    <source>
        <dbReference type="EMBL" id="KAF5360785.1"/>
    </source>
</evidence>
<dbReference type="AlphaFoldDB" id="A0A8H5LKF4"/>
<name>A0A8H5LKF4_9AGAR</name>
<dbReference type="Proteomes" id="UP000559027">
    <property type="component" value="Unassembled WGS sequence"/>
</dbReference>
<accession>A0A8H5LKF4</accession>
<sequence>MPISIQDLPDELLVEIASHVPDKRDLSSVSKAGSYPLKRVFQEQLFSNISLNCPQRPFCRLFSLVHSPDPATRERLASRIKTVDIRNTQNESLAHWNDSSSTQVIPREMAHTLFLLPRLTTLQFTYTMFNWDKLKRRQICKILGLFNLKTLRNLANLSLPNKRFPLCILPFCSNIKFLDMRDYLADTTVLLNEENHPYLPGQLDTLPLSPTRVSLERLHLAGLALISYFTRFASEYRNVCCRAVDLHYLDGLANGPPHGRAPSTIVGRFFQSVGGSIKELRLHITRFQRGNGTQISNDDLLSLVRLKSLELTLTVDTVTSQSNIAAYLMNWLFPFLQTLVRLQKIKRLTVTYEIRIMQNATSPDLGPMREVLLKLDNLLVNSSLRKFDCYVVVARPRGVREHGIGCWKGRALHDVVPTERLSEIFCKSTQAGIKVNVMTFDSTRTEGDSTVE</sequence>
<evidence type="ECO:0008006" key="3">
    <source>
        <dbReference type="Google" id="ProtNLM"/>
    </source>
</evidence>
<reference evidence="1 2" key="1">
    <citation type="journal article" date="2020" name="ISME J.">
        <title>Uncovering the hidden diversity of litter-decomposition mechanisms in mushroom-forming fungi.</title>
        <authorList>
            <person name="Floudas D."/>
            <person name="Bentzer J."/>
            <person name="Ahren D."/>
            <person name="Johansson T."/>
            <person name="Persson P."/>
            <person name="Tunlid A."/>
        </authorList>
    </citation>
    <scope>NUCLEOTIDE SEQUENCE [LARGE SCALE GENOMIC DNA]</scope>
    <source>
        <strain evidence="1 2">CBS 146.42</strain>
    </source>
</reference>
<comment type="caution">
    <text evidence="1">The sequence shown here is derived from an EMBL/GenBank/DDBJ whole genome shotgun (WGS) entry which is preliminary data.</text>
</comment>
<dbReference type="OrthoDB" id="3095767at2759"/>
<gene>
    <name evidence="1" type="ORF">D9756_004590</name>
</gene>